<evidence type="ECO:0000313" key="12">
    <source>
        <dbReference type="Proteomes" id="UP000724874"/>
    </source>
</evidence>
<evidence type="ECO:0000256" key="9">
    <source>
        <dbReference type="ARBA" id="ARBA00023180"/>
    </source>
</evidence>
<dbReference type="GO" id="GO:0006506">
    <property type="term" value="P:GPI anchor biosynthetic process"/>
    <property type="evidence" value="ECO:0007669"/>
    <property type="project" value="UniProtKB-KW"/>
</dbReference>
<comment type="caution">
    <text evidence="11">The sequence shown here is derived from an EMBL/GenBank/DDBJ whole genome shotgun (WGS) entry which is preliminary data.</text>
</comment>
<protein>
    <recommendedName>
        <fullName evidence="10">Protein PBN1</fullName>
    </recommendedName>
</protein>
<comment type="subcellular location">
    <subcellularLocation>
        <location evidence="1 10">Endoplasmic reticulum membrane</location>
        <topology evidence="1 10">Single-pass membrane protein</topology>
    </subcellularLocation>
</comment>
<dbReference type="SMART" id="SM00780">
    <property type="entry name" value="PIG-X"/>
    <property type="match status" value="1"/>
</dbReference>
<evidence type="ECO:0000313" key="11">
    <source>
        <dbReference type="EMBL" id="KAF8900163.1"/>
    </source>
</evidence>
<dbReference type="Pfam" id="PF08320">
    <property type="entry name" value="PIG-X"/>
    <property type="match status" value="1"/>
</dbReference>
<reference evidence="11" key="1">
    <citation type="submission" date="2020-11" db="EMBL/GenBank/DDBJ databases">
        <authorList>
            <consortium name="DOE Joint Genome Institute"/>
            <person name="Ahrendt S."/>
            <person name="Riley R."/>
            <person name="Andreopoulos W."/>
            <person name="LaButti K."/>
            <person name="Pangilinan J."/>
            <person name="Ruiz-duenas F.J."/>
            <person name="Barrasa J.M."/>
            <person name="Sanchez-Garcia M."/>
            <person name="Camarero S."/>
            <person name="Miyauchi S."/>
            <person name="Serrano A."/>
            <person name="Linde D."/>
            <person name="Babiker R."/>
            <person name="Drula E."/>
            <person name="Ayuso-Fernandez I."/>
            <person name="Pacheco R."/>
            <person name="Padilla G."/>
            <person name="Ferreira P."/>
            <person name="Barriuso J."/>
            <person name="Kellner H."/>
            <person name="Castanera R."/>
            <person name="Alfaro M."/>
            <person name="Ramirez L."/>
            <person name="Pisabarro A.G."/>
            <person name="Kuo A."/>
            <person name="Tritt A."/>
            <person name="Lipzen A."/>
            <person name="He G."/>
            <person name="Yan M."/>
            <person name="Ng V."/>
            <person name="Cullen D."/>
            <person name="Martin F."/>
            <person name="Rosso M.-N."/>
            <person name="Henrissat B."/>
            <person name="Hibbett D."/>
            <person name="Martinez A.T."/>
            <person name="Grigoriev I.V."/>
        </authorList>
    </citation>
    <scope>NUCLEOTIDE SEQUENCE</scope>
    <source>
        <strain evidence="11">AH 44721</strain>
    </source>
</reference>
<evidence type="ECO:0000256" key="10">
    <source>
        <dbReference type="RuleBase" id="RU366056"/>
    </source>
</evidence>
<evidence type="ECO:0000256" key="6">
    <source>
        <dbReference type="ARBA" id="ARBA00022824"/>
    </source>
</evidence>
<keyword evidence="4 10" id="KW-0337">GPI-anchor biosynthesis</keyword>
<keyword evidence="8 10" id="KW-0472">Membrane</keyword>
<gene>
    <name evidence="11" type="ORF">CPB84DRAFT_1847413</name>
</gene>
<keyword evidence="12" id="KW-1185">Reference proteome</keyword>
<dbReference type="OrthoDB" id="5546453at2759"/>
<evidence type="ECO:0000256" key="7">
    <source>
        <dbReference type="ARBA" id="ARBA00022989"/>
    </source>
</evidence>
<dbReference type="InterPro" id="IPR013233">
    <property type="entry name" value="PIG-X/PBN1"/>
</dbReference>
<sequence>MAFVISELGPPKGFHPISNTKVYLPNPLSSYNSCSLHLHYTLPPLVFVDTHELAQRDSSYSFRHWGSRDLERPAHALPDENSELLLDVRFLAEEVGHSKTAAGKGEGTTIDVEVPMHLRYGKPRAPASSEEGKTGPYEEVHVDWPKAFLKCSSPLYDHASIPLPQRILLALPSLNSEKDSVFTAIPPHVDFSSKTSSLLFLPVGNPKDLAIVEGVTVVTMLVCFIFLLRTSRRTAVRLTRNSTRPKTA</sequence>
<keyword evidence="6 10" id="KW-0256">Endoplasmic reticulum</keyword>
<evidence type="ECO:0000256" key="2">
    <source>
        <dbReference type="ARBA" id="ARBA00004687"/>
    </source>
</evidence>
<keyword evidence="5 10" id="KW-0812">Transmembrane</keyword>
<feature type="transmembrane region" description="Helical" evidence="10">
    <location>
        <begin position="209"/>
        <end position="228"/>
    </location>
</feature>
<dbReference type="GO" id="GO:0005789">
    <property type="term" value="C:endoplasmic reticulum membrane"/>
    <property type="evidence" value="ECO:0007669"/>
    <property type="project" value="UniProtKB-SubCell"/>
</dbReference>
<dbReference type="PANTHER" id="PTHR28650:SF1">
    <property type="entry name" value="PHOSPHATIDYLINOSITOL-GLYCAN BIOSYNTHESIS CLASS X PROTEIN"/>
    <property type="match status" value="1"/>
</dbReference>
<comment type="function">
    <text evidence="10">Required for proper folding and/or the stability of a subset of proteins in the endoplasmic reticulum. Component of glycosylphosphatidylinositol-mannosyltransferase 1 which transfers the first of the 4 mannoses in the GPI-anchor precursors during GPI-anchor biosynthesis. Probably acts by stabilizing the mannosyltransferase GPI14.</text>
</comment>
<organism evidence="11 12">
    <name type="scientific">Gymnopilus junonius</name>
    <name type="common">Spectacular rustgill mushroom</name>
    <name type="synonym">Gymnopilus spectabilis subsp. junonius</name>
    <dbReference type="NCBI Taxonomy" id="109634"/>
    <lineage>
        <taxon>Eukaryota</taxon>
        <taxon>Fungi</taxon>
        <taxon>Dikarya</taxon>
        <taxon>Basidiomycota</taxon>
        <taxon>Agaricomycotina</taxon>
        <taxon>Agaricomycetes</taxon>
        <taxon>Agaricomycetidae</taxon>
        <taxon>Agaricales</taxon>
        <taxon>Agaricineae</taxon>
        <taxon>Hymenogastraceae</taxon>
        <taxon>Gymnopilus</taxon>
    </lineage>
</organism>
<dbReference type="PANTHER" id="PTHR28650">
    <property type="entry name" value="PHOSPHATIDYLINOSITOL-GLYCAN BIOSYNTHESIS CLASS X PROTEIN"/>
    <property type="match status" value="1"/>
</dbReference>
<dbReference type="InterPro" id="IPR040039">
    <property type="entry name" value="PIGX"/>
</dbReference>
<dbReference type="AlphaFoldDB" id="A0A9P5TNN5"/>
<comment type="pathway">
    <text evidence="2 10">Glycolipid biosynthesis; glycosylphosphatidylinositol-anchor biosynthesis.</text>
</comment>
<keyword evidence="7 10" id="KW-1133">Transmembrane helix</keyword>
<evidence type="ECO:0000256" key="1">
    <source>
        <dbReference type="ARBA" id="ARBA00004389"/>
    </source>
</evidence>
<proteinExistence type="inferred from homology"/>
<evidence type="ECO:0000256" key="3">
    <source>
        <dbReference type="ARBA" id="ARBA00010345"/>
    </source>
</evidence>
<keyword evidence="9" id="KW-0325">Glycoprotein</keyword>
<dbReference type="Proteomes" id="UP000724874">
    <property type="component" value="Unassembled WGS sequence"/>
</dbReference>
<name>A0A9P5TNN5_GYMJU</name>
<dbReference type="EMBL" id="JADNYJ010000049">
    <property type="protein sequence ID" value="KAF8900163.1"/>
    <property type="molecule type" value="Genomic_DNA"/>
</dbReference>
<comment type="similarity">
    <text evidence="3 10">Belongs to the PIGX family.</text>
</comment>
<evidence type="ECO:0000256" key="8">
    <source>
        <dbReference type="ARBA" id="ARBA00023136"/>
    </source>
</evidence>
<accession>A0A9P5TNN5</accession>
<evidence type="ECO:0000256" key="5">
    <source>
        <dbReference type="ARBA" id="ARBA00022692"/>
    </source>
</evidence>
<evidence type="ECO:0000256" key="4">
    <source>
        <dbReference type="ARBA" id="ARBA00022502"/>
    </source>
</evidence>